<name>A0A2S8BB00_9SPHN</name>
<comment type="caution">
    <text evidence="1">The sequence shown here is derived from an EMBL/GenBank/DDBJ whole genome shotgun (WGS) entry which is preliminary data.</text>
</comment>
<dbReference type="EMBL" id="PHFW01000001">
    <property type="protein sequence ID" value="PQM29493.1"/>
    <property type="molecule type" value="Genomic_DNA"/>
</dbReference>
<keyword evidence="2" id="KW-1185">Reference proteome</keyword>
<evidence type="ECO:0000313" key="1">
    <source>
        <dbReference type="EMBL" id="PQM29493.1"/>
    </source>
</evidence>
<evidence type="ECO:0000313" key="2">
    <source>
        <dbReference type="Proteomes" id="UP000238954"/>
    </source>
</evidence>
<dbReference type="Proteomes" id="UP000238954">
    <property type="component" value="Chromosome"/>
</dbReference>
<dbReference type="RefSeq" id="WP_105997450.1">
    <property type="nucleotide sequence ID" value="NZ_CM009578.1"/>
</dbReference>
<accession>A0A2S8BB00</accession>
<organism evidence="1 2">
    <name type="scientific">Sphingopyxis lindanitolerans</name>
    <dbReference type="NCBI Taxonomy" id="2054227"/>
    <lineage>
        <taxon>Bacteria</taxon>
        <taxon>Pseudomonadati</taxon>
        <taxon>Pseudomonadota</taxon>
        <taxon>Alphaproteobacteria</taxon>
        <taxon>Sphingomonadales</taxon>
        <taxon>Sphingomonadaceae</taxon>
        <taxon>Sphingopyxis</taxon>
    </lineage>
</organism>
<proteinExistence type="predicted"/>
<protein>
    <submittedName>
        <fullName evidence="1">Uncharacterized protein</fullName>
    </submittedName>
</protein>
<reference evidence="2" key="1">
    <citation type="submission" date="2017-11" db="EMBL/GenBank/DDBJ databases">
        <title>The complete genome sequence of Sphingopyxis pomeranensis sp. nov. strain WS5A3p.</title>
        <authorList>
            <person name="Kaminski M.A."/>
        </authorList>
    </citation>
    <scope>NUCLEOTIDE SEQUENCE [LARGE SCALE GENOMIC DNA]</scope>
    <source>
        <strain evidence="2">WS5A3p</strain>
    </source>
</reference>
<sequence length="68" mass="7938">MQFRDVEFDLVDQCAVRTAINPRALVVTSALDHCIFGEGHKAGHRRRRRKETDRRHLVVEKRRVTNVA</sequence>
<gene>
    <name evidence="1" type="ORF">CVO77_00780</name>
</gene>
<dbReference type="AlphaFoldDB" id="A0A2S8BB00"/>